<keyword evidence="2" id="KW-1185">Reference proteome</keyword>
<name>Q6LZ65_METMP</name>
<dbReference type="EMBL" id="BX950229">
    <property type="protein sequence ID" value="CAF30320.1"/>
    <property type="molecule type" value="Genomic_DNA"/>
</dbReference>
<dbReference type="EnsemblBacteria" id="CAF30320">
    <property type="protein sequence ID" value="CAF30320"/>
    <property type="gene ID" value="MMP0764"/>
</dbReference>
<organism evidence="2">
    <name type="scientific">Methanococcus maripaludis (strain DSM 14266 / JCM 13030 / NBRC 101832 / S2 / LL)</name>
    <dbReference type="NCBI Taxonomy" id="267377"/>
    <lineage>
        <taxon>Archaea</taxon>
        <taxon>Methanobacteriati</taxon>
        <taxon>Methanobacteriota</taxon>
        <taxon>Methanomada group</taxon>
        <taxon>Methanococci</taxon>
        <taxon>Methanococcales</taxon>
        <taxon>Methanococcaceae</taxon>
        <taxon>Methanococcus</taxon>
    </lineage>
</organism>
<dbReference type="KEGG" id="mmp:MMP0764"/>
<sequence>MKLFKIITDDEIKYIDLEKVAKIKIKKYIKNESNIFEIRFYSFQNYESIAHADISEEEFNKLSKILESDVIMECKSKEGTISLSAVNFSI</sequence>
<evidence type="ECO:0000313" key="2">
    <source>
        <dbReference type="Proteomes" id="UP000000590"/>
    </source>
</evidence>
<dbReference type="Proteomes" id="UP000000590">
    <property type="component" value="Chromosome"/>
</dbReference>
<gene>
    <name evidence="1" type="ordered locus">MMP0764</name>
</gene>
<accession>Q6LZ65</accession>
<evidence type="ECO:0000313" key="1">
    <source>
        <dbReference type="EMBL" id="CAF30320.1"/>
    </source>
</evidence>
<dbReference type="PATRIC" id="fig|267377.15.peg.783"/>
<reference evidence="1 2" key="1">
    <citation type="journal article" date="2004" name="J. Bacteriol.">
        <title>Complete genome sequence of the genetically tractable hydrogenotrophic methanogen Methanococcus maripaludis.</title>
        <authorList>
            <person name="Hendrickson E.L."/>
            <person name="Kaul R."/>
            <person name="Zhou Y."/>
            <person name="Bovee D."/>
            <person name="Chapman P."/>
            <person name="Chung J."/>
            <person name="Conway de Macario E."/>
            <person name="Dodsworth J.A."/>
            <person name="Gillett W."/>
            <person name="Graham D.E."/>
            <person name="Hackett M."/>
            <person name="Haydock A.K."/>
            <person name="Kang A."/>
            <person name="Land M.L."/>
            <person name="Levy R."/>
            <person name="Lie T.J."/>
            <person name="Major T.A."/>
            <person name="Moore B.C."/>
            <person name="Porat I."/>
            <person name="Palmeiri A."/>
            <person name="Rouse G."/>
            <person name="Saenphimmachak C."/>
            <person name="Soll D."/>
            <person name="Van Dien S."/>
            <person name="Wang T."/>
            <person name="Whitman W.B."/>
            <person name="Xia Q."/>
            <person name="Zhang Y."/>
            <person name="Larimer F.W."/>
            <person name="Olson M.V."/>
            <person name="Leigh J.A."/>
        </authorList>
    </citation>
    <scope>NUCLEOTIDE SEQUENCE [LARGE SCALE GENOMIC DNA]</scope>
    <source>
        <strain evidence="2">S2 / LL</strain>
    </source>
</reference>
<dbReference type="AlphaFoldDB" id="Q6LZ65"/>
<dbReference type="RefSeq" id="WP_011170708.1">
    <property type="nucleotide sequence ID" value="NC_005791.1"/>
</dbReference>
<dbReference type="HOGENOM" id="CLU_2433896_0_0_2"/>
<dbReference type="GeneID" id="2761257"/>
<protein>
    <submittedName>
        <fullName evidence="1">Uncharacterized protein</fullName>
    </submittedName>
</protein>
<proteinExistence type="predicted"/>